<evidence type="ECO:0000256" key="2">
    <source>
        <dbReference type="ARBA" id="ARBA00022525"/>
    </source>
</evidence>
<dbReference type="PANTHER" id="PTHR31692">
    <property type="entry name" value="EXPANSIN-B3"/>
    <property type="match status" value="1"/>
</dbReference>
<dbReference type="PANTHER" id="PTHR31692:SF56">
    <property type="entry name" value="EXPANSIN-B2-RELATED"/>
    <property type="match status" value="1"/>
</dbReference>
<protein>
    <recommendedName>
        <fullName evidence="4">Expansin-like CBD domain-containing protein</fullName>
    </recommendedName>
</protein>
<dbReference type="EMBL" id="BJWL01000007">
    <property type="protein sequence ID" value="GFY90870.1"/>
    <property type="molecule type" value="Genomic_DNA"/>
</dbReference>
<dbReference type="InterPro" id="IPR007117">
    <property type="entry name" value="Expansin_CBD"/>
</dbReference>
<keyword evidence="6" id="KW-1185">Reference proteome</keyword>
<dbReference type="InterPro" id="IPR036749">
    <property type="entry name" value="Expansin_CBD_sf"/>
</dbReference>
<dbReference type="Gene3D" id="2.60.40.760">
    <property type="entry name" value="Expansin, cellulose-binding-like domain"/>
    <property type="match status" value="1"/>
</dbReference>
<evidence type="ECO:0000256" key="1">
    <source>
        <dbReference type="ARBA" id="ARBA00004613"/>
    </source>
</evidence>
<proteinExistence type="predicted"/>
<evidence type="ECO:0000313" key="6">
    <source>
        <dbReference type="Proteomes" id="UP000585474"/>
    </source>
</evidence>
<feature type="region of interest" description="Disordered" evidence="3">
    <location>
        <begin position="1"/>
        <end position="36"/>
    </location>
</feature>
<dbReference type="GO" id="GO:0005576">
    <property type="term" value="C:extracellular region"/>
    <property type="evidence" value="ECO:0007669"/>
    <property type="project" value="UniProtKB-SubCell"/>
</dbReference>
<dbReference type="Proteomes" id="UP000585474">
    <property type="component" value="Unassembled WGS sequence"/>
</dbReference>
<dbReference type="Pfam" id="PF01357">
    <property type="entry name" value="Expansin_C"/>
    <property type="match status" value="1"/>
</dbReference>
<organism evidence="5 6">
    <name type="scientific">Actinidia rufa</name>
    <dbReference type="NCBI Taxonomy" id="165716"/>
    <lineage>
        <taxon>Eukaryota</taxon>
        <taxon>Viridiplantae</taxon>
        <taxon>Streptophyta</taxon>
        <taxon>Embryophyta</taxon>
        <taxon>Tracheophyta</taxon>
        <taxon>Spermatophyta</taxon>
        <taxon>Magnoliopsida</taxon>
        <taxon>eudicotyledons</taxon>
        <taxon>Gunneridae</taxon>
        <taxon>Pentapetalae</taxon>
        <taxon>asterids</taxon>
        <taxon>Ericales</taxon>
        <taxon>Actinidiaceae</taxon>
        <taxon>Actinidia</taxon>
    </lineage>
</organism>
<evidence type="ECO:0000256" key="3">
    <source>
        <dbReference type="SAM" id="MobiDB-lite"/>
    </source>
</evidence>
<dbReference type="OrthoDB" id="406505at2759"/>
<keyword evidence="2" id="KW-0964">Secreted</keyword>
<reference evidence="5 6" key="1">
    <citation type="submission" date="2019-07" db="EMBL/GenBank/DDBJ databases">
        <title>De Novo Assembly of kiwifruit Actinidia rufa.</title>
        <authorList>
            <person name="Sugita-Konishi S."/>
            <person name="Sato K."/>
            <person name="Mori E."/>
            <person name="Abe Y."/>
            <person name="Kisaki G."/>
            <person name="Hamano K."/>
            <person name="Suezawa K."/>
            <person name="Otani M."/>
            <person name="Fukuda T."/>
            <person name="Manabe T."/>
            <person name="Gomi K."/>
            <person name="Tabuchi M."/>
            <person name="Akimitsu K."/>
            <person name="Kataoka I."/>
        </authorList>
    </citation>
    <scope>NUCLEOTIDE SEQUENCE [LARGE SCALE GENOMIC DNA]</scope>
    <source>
        <strain evidence="6">cv. Fuchu</strain>
    </source>
</reference>
<dbReference type="InterPro" id="IPR005795">
    <property type="entry name" value="LolPI"/>
</dbReference>
<feature type="domain" description="Expansin-like CBD" evidence="4">
    <location>
        <begin position="213"/>
        <end position="276"/>
    </location>
</feature>
<dbReference type="PROSITE" id="PS50843">
    <property type="entry name" value="EXPANSIN_CBD"/>
    <property type="match status" value="1"/>
</dbReference>
<dbReference type="PRINTS" id="PR00829">
    <property type="entry name" value="LOLP1ALLERGN"/>
</dbReference>
<accession>A0A7J0EWV2</accession>
<feature type="compositionally biased region" description="Polar residues" evidence="3">
    <location>
        <begin position="13"/>
        <end position="36"/>
    </location>
</feature>
<name>A0A7J0EWV2_9ERIC</name>
<sequence>MKDEGKKSRKTIIDTSVGKQLQNPSSLPSMAKQPTSWQSNAMFQSGETVRMQPRLRELLSSQFTPGIHVAALTQSQHIAGLQVVCCRCSSTLERGAYSEVSEAIEMLSSVHHGSDNYAVCVYRVDDRRGWRATRHGLQLEEEVVLGQRRFLATGRPGGIEPPRLCFGVASILRLYGLQGLLQSNEHRVGKLAVKCNYPGMSLTFHVNAGANPNYFVVLVEYEDGDGDLSGVDLKEALDSDTWLMAPHGTIVGCSLENQHGSTLKAPFCLKLTGESGNACGQ</sequence>
<dbReference type="AlphaFoldDB" id="A0A7J0EWV2"/>
<comment type="caution">
    <text evidence="5">The sequence shown here is derived from an EMBL/GenBank/DDBJ whole genome shotgun (WGS) entry which is preliminary data.</text>
</comment>
<gene>
    <name evidence="5" type="ORF">Acr_07g0010660</name>
</gene>
<dbReference type="SUPFAM" id="SSF49590">
    <property type="entry name" value="PHL pollen allergen"/>
    <property type="match status" value="1"/>
</dbReference>
<evidence type="ECO:0000259" key="4">
    <source>
        <dbReference type="PROSITE" id="PS50843"/>
    </source>
</evidence>
<comment type="subcellular location">
    <subcellularLocation>
        <location evidence="1">Secreted</location>
    </subcellularLocation>
</comment>
<evidence type="ECO:0000313" key="5">
    <source>
        <dbReference type="EMBL" id="GFY90870.1"/>
    </source>
</evidence>